<sequence>MRDVTRRESRRAFPVTKAPSESTQSAAKPNGSLSSKIDTTIAHPARIWNYWLGGKDNFAVDREVGDHTIAAYPHIIELARSQRAFLARAVTHLAKETGVRQFLDIGTGLPTANNTHEVAQSIAPESRIVYADNDPLVLVHARALLTSHPKGATDYIDADLRQPDKILAAAAETLDFSKPIAVTMLGIVIFLADDDEAYGVVDHLVAALPSGSYLAMTHTTNAIHGAATDEAVRIWNEGGSDPMVVRSLDGIGRFFRGLELVEPGIVSLTRWRPDAETAAGPEVDEFCGVGYKP</sequence>
<feature type="compositionally biased region" description="Polar residues" evidence="1">
    <location>
        <begin position="19"/>
        <end position="35"/>
    </location>
</feature>
<organism evidence="2 3">
    <name type="scientific">Salinispora tropica (strain ATCC BAA-916 / DSM 44818 / JCM 13857 / NBRC 105044 / CNB-440)</name>
    <dbReference type="NCBI Taxonomy" id="369723"/>
    <lineage>
        <taxon>Bacteria</taxon>
        <taxon>Bacillati</taxon>
        <taxon>Actinomycetota</taxon>
        <taxon>Actinomycetes</taxon>
        <taxon>Micromonosporales</taxon>
        <taxon>Micromonosporaceae</taxon>
        <taxon>Salinispora</taxon>
    </lineage>
</organism>
<feature type="region of interest" description="Disordered" evidence="1">
    <location>
        <begin position="1"/>
        <end position="35"/>
    </location>
</feature>
<dbReference type="AlphaFoldDB" id="A4XCG7"/>
<dbReference type="Gene3D" id="3.40.50.150">
    <property type="entry name" value="Vaccinia Virus protein VP39"/>
    <property type="match status" value="1"/>
</dbReference>
<evidence type="ECO:0000313" key="3">
    <source>
        <dbReference type="Proteomes" id="UP000000235"/>
    </source>
</evidence>
<gene>
    <name evidence="2" type="ordered locus">Strop_4196</name>
</gene>
<dbReference type="Proteomes" id="UP000000235">
    <property type="component" value="Chromosome"/>
</dbReference>
<dbReference type="eggNOG" id="COG3315">
    <property type="taxonomic scope" value="Bacteria"/>
</dbReference>
<dbReference type="InterPro" id="IPR029063">
    <property type="entry name" value="SAM-dependent_MTases_sf"/>
</dbReference>
<evidence type="ECO:0000313" key="2">
    <source>
        <dbReference type="EMBL" id="ABP56624.1"/>
    </source>
</evidence>
<dbReference type="STRING" id="369723.Strop_4196"/>
<proteinExistence type="predicted"/>
<name>A4XCG7_SALTO</name>
<accession>A4XCG7</accession>
<dbReference type="HOGENOM" id="CLU_067079_0_0_11"/>
<dbReference type="SUPFAM" id="SSF53335">
    <property type="entry name" value="S-adenosyl-L-methionine-dependent methyltransferases"/>
    <property type="match status" value="1"/>
</dbReference>
<keyword evidence="3" id="KW-1185">Reference proteome</keyword>
<reference evidence="3" key="1">
    <citation type="journal article" date="2007" name="Proc. Natl. Acad. Sci. U.S.A.">
        <title>Genome sequencing reveals complex secondary metabolome in the marine actinomycete Salinispora tropica.</title>
        <authorList>
            <person name="Udwary D.W."/>
            <person name="Zeigler L."/>
            <person name="Asolkar R.N."/>
            <person name="Singan V."/>
            <person name="Lapidus A."/>
            <person name="Fenical W."/>
            <person name="Jensen P.R."/>
            <person name="Moore B.S."/>
        </authorList>
    </citation>
    <scope>NUCLEOTIDE SEQUENCE [LARGE SCALE GENOMIC DNA]</scope>
    <source>
        <strain evidence="3">ATCC BAA-916 / DSM 44818 / CNB-440</strain>
    </source>
</reference>
<dbReference type="InterPro" id="IPR006764">
    <property type="entry name" value="SAM_dep_MeTrfase_SAV2177_type"/>
</dbReference>
<dbReference type="EMBL" id="CP000667">
    <property type="protein sequence ID" value="ABP56624.1"/>
    <property type="molecule type" value="Genomic_DNA"/>
</dbReference>
<feature type="compositionally biased region" description="Basic and acidic residues" evidence="1">
    <location>
        <begin position="1"/>
        <end position="11"/>
    </location>
</feature>
<dbReference type="KEGG" id="stp:Strop_4196"/>
<evidence type="ECO:0008006" key="4">
    <source>
        <dbReference type="Google" id="ProtNLM"/>
    </source>
</evidence>
<dbReference type="Pfam" id="PF04672">
    <property type="entry name" value="Methyltransf_19"/>
    <property type="match status" value="1"/>
</dbReference>
<protein>
    <recommendedName>
        <fullName evidence="4">S-adenosyl methyltransferase</fullName>
    </recommendedName>
</protein>
<dbReference type="PIRSF" id="PIRSF017393">
    <property type="entry name" value="MTase_SAV2177"/>
    <property type="match status" value="1"/>
</dbReference>
<evidence type="ECO:0000256" key="1">
    <source>
        <dbReference type="SAM" id="MobiDB-lite"/>
    </source>
</evidence>